<feature type="transmembrane region" description="Helical" evidence="1">
    <location>
        <begin position="74"/>
        <end position="93"/>
    </location>
</feature>
<accession>A0ABT9FHZ2</accession>
<proteinExistence type="predicted"/>
<feature type="transmembrane region" description="Helical" evidence="1">
    <location>
        <begin position="278"/>
        <end position="297"/>
    </location>
</feature>
<evidence type="ECO:0000313" key="3">
    <source>
        <dbReference type="Proteomes" id="UP001177212"/>
    </source>
</evidence>
<organism evidence="2 3">
    <name type="scientific">Pseudoalteromonas marina</name>
    <dbReference type="NCBI Taxonomy" id="267375"/>
    <lineage>
        <taxon>Bacteria</taxon>
        <taxon>Pseudomonadati</taxon>
        <taxon>Pseudomonadota</taxon>
        <taxon>Gammaproteobacteria</taxon>
        <taxon>Alteromonadales</taxon>
        <taxon>Pseudoalteromonadaceae</taxon>
        <taxon>Pseudoalteromonas</taxon>
    </lineage>
</organism>
<feature type="transmembrane region" description="Helical" evidence="1">
    <location>
        <begin position="99"/>
        <end position="117"/>
    </location>
</feature>
<gene>
    <name evidence="2" type="ORF">Q8W34_17165</name>
</gene>
<feature type="transmembrane region" description="Helical" evidence="1">
    <location>
        <begin position="209"/>
        <end position="235"/>
    </location>
</feature>
<sequence length="406" mass="46064">MHALLGIFYSSTSWKFYHSVLVLSVVLTNFFAVTMVSFGVVDRFVLLYLSLYLMFSFVYVTVLKGYYTVYSKRIKQISLFIASLCLLSFPRLLDFNLHFAAIAYICALSMTTGLVDMSLSKCNWAVEQASKQKGFTSLYTLSISSFVCAILIACAFPLFGMFADVDVSVFVYLVAVFLILVGIFMAGCSDKEQSKVTSRFRHSITKRDWQYLVLSPIYSSIVFLGRLYILPLYFVGAATHYGFDEGVFGYLGVFLGIVIVIALCSKPLSSCLGFKSRAVMLFGFVIGISAWICMAALSQYEYSFANLSAFVVCYVLFDLSANFWNGGYMASLSDLSIQNSKSEEDRSQLHTFFITFNAQITRLSISCFFLIYFFFYDFFRPEYLVCFFGFIALLYACYFFEKTKPE</sequence>
<feature type="transmembrane region" description="Helical" evidence="1">
    <location>
        <begin position="20"/>
        <end position="40"/>
    </location>
</feature>
<keyword evidence="1" id="KW-0812">Transmembrane</keyword>
<evidence type="ECO:0008006" key="4">
    <source>
        <dbReference type="Google" id="ProtNLM"/>
    </source>
</evidence>
<dbReference type="EMBL" id="JAUYVT010000020">
    <property type="protein sequence ID" value="MDP2566379.1"/>
    <property type="molecule type" value="Genomic_DNA"/>
</dbReference>
<feature type="transmembrane region" description="Helical" evidence="1">
    <location>
        <begin position="351"/>
        <end position="375"/>
    </location>
</feature>
<keyword evidence="1" id="KW-0472">Membrane</keyword>
<evidence type="ECO:0000256" key="1">
    <source>
        <dbReference type="SAM" id="Phobius"/>
    </source>
</evidence>
<feature type="transmembrane region" description="Helical" evidence="1">
    <location>
        <begin position="138"/>
        <end position="163"/>
    </location>
</feature>
<evidence type="ECO:0000313" key="2">
    <source>
        <dbReference type="EMBL" id="MDP2566379.1"/>
    </source>
</evidence>
<feature type="transmembrane region" description="Helical" evidence="1">
    <location>
        <begin position="309"/>
        <end position="330"/>
    </location>
</feature>
<dbReference type="Proteomes" id="UP001177212">
    <property type="component" value="Unassembled WGS sequence"/>
</dbReference>
<feature type="transmembrane region" description="Helical" evidence="1">
    <location>
        <begin position="247"/>
        <end position="266"/>
    </location>
</feature>
<keyword evidence="3" id="KW-1185">Reference proteome</keyword>
<name>A0ABT9FHZ2_9GAMM</name>
<keyword evidence="1" id="KW-1133">Transmembrane helix</keyword>
<protein>
    <recommendedName>
        <fullName evidence="4">MFS transporter</fullName>
    </recommendedName>
</protein>
<feature type="transmembrane region" description="Helical" evidence="1">
    <location>
        <begin position="46"/>
        <end position="67"/>
    </location>
</feature>
<reference evidence="2" key="1">
    <citation type="submission" date="2023-07" db="EMBL/GenBank/DDBJ databases">
        <title>Genome content predicts the carbon catabolic preferences of heterotrophic bacteria.</title>
        <authorList>
            <person name="Gralka M."/>
        </authorList>
    </citation>
    <scope>NUCLEOTIDE SEQUENCE</scope>
    <source>
        <strain evidence="2">4G09</strain>
    </source>
</reference>
<feature type="transmembrane region" description="Helical" evidence="1">
    <location>
        <begin position="381"/>
        <end position="400"/>
    </location>
</feature>
<comment type="caution">
    <text evidence="2">The sequence shown here is derived from an EMBL/GenBank/DDBJ whole genome shotgun (WGS) entry which is preliminary data.</text>
</comment>
<feature type="transmembrane region" description="Helical" evidence="1">
    <location>
        <begin position="169"/>
        <end position="188"/>
    </location>
</feature>
<dbReference type="RefSeq" id="WP_305472991.1">
    <property type="nucleotide sequence ID" value="NZ_JAUYVT010000020.1"/>
</dbReference>